<evidence type="ECO:0000313" key="5">
    <source>
        <dbReference type="Proteomes" id="UP000473681"/>
    </source>
</evidence>
<dbReference type="Proteomes" id="UP000476820">
    <property type="component" value="Unassembled WGS sequence"/>
</dbReference>
<dbReference type="InterPro" id="IPR025328">
    <property type="entry name" value="DUF4234"/>
</dbReference>
<keyword evidence="1" id="KW-0812">Transmembrane</keyword>
<protein>
    <submittedName>
        <fullName evidence="3">DUF4234 domain-containing protein</fullName>
    </submittedName>
</protein>
<feature type="domain" description="DUF4234" evidence="2">
    <location>
        <begin position="5"/>
        <end position="70"/>
    </location>
</feature>
<dbReference type="AlphaFoldDB" id="A0A0L9Y9Y9"/>
<feature type="transmembrane region" description="Helical" evidence="1">
    <location>
        <begin position="84"/>
        <end position="103"/>
    </location>
</feature>
<name>A0A0L9Y9Y9_CLOBO</name>
<dbReference type="Pfam" id="PF14018">
    <property type="entry name" value="DUF4234"/>
    <property type="match status" value="1"/>
</dbReference>
<organism evidence="3 6">
    <name type="scientific">Clostridium botulinum</name>
    <dbReference type="NCBI Taxonomy" id="1491"/>
    <lineage>
        <taxon>Bacteria</taxon>
        <taxon>Bacillati</taxon>
        <taxon>Bacillota</taxon>
        <taxon>Clostridia</taxon>
        <taxon>Eubacteriales</taxon>
        <taxon>Clostridiaceae</taxon>
        <taxon>Clostridium</taxon>
    </lineage>
</organism>
<evidence type="ECO:0000313" key="4">
    <source>
        <dbReference type="EMBL" id="NFN35637.1"/>
    </source>
</evidence>
<evidence type="ECO:0000259" key="2">
    <source>
        <dbReference type="Pfam" id="PF14018"/>
    </source>
</evidence>
<dbReference type="OrthoDB" id="192868at2"/>
<dbReference type="EMBL" id="SWOV01000020">
    <property type="protein sequence ID" value="NFF88020.1"/>
    <property type="molecule type" value="Genomic_DNA"/>
</dbReference>
<dbReference type="RefSeq" id="WP_017826324.1">
    <property type="nucleotide sequence ID" value="NZ_JACBDC010000005.1"/>
</dbReference>
<comment type="caution">
    <text evidence="3">The sequence shown here is derived from an EMBL/GenBank/DDBJ whole genome shotgun (WGS) entry which is preliminary data.</text>
</comment>
<feature type="transmembrane region" description="Helical" evidence="1">
    <location>
        <begin position="47"/>
        <end position="63"/>
    </location>
</feature>
<feature type="transmembrane region" description="Helical" evidence="1">
    <location>
        <begin position="7"/>
        <end position="27"/>
    </location>
</feature>
<evidence type="ECO:0000256" key="1">
    <source>
        <dbReference type="SAM" id="Phobius"/>
    </source>
</evidence>
<accession>A0A0L9Y9Y9</accession>
<sequence length="113" mass="13133">MIKKRNIAISILLSFITFGIYSLFWMGSLSNETSEYLNKPKSGVKEILIGIITFGLYFIYWNFKMGKRIYAIQENAGTNSSDNSMIYLILSIFGFIMIPVWIMQYDFNKINDL</sequence>
<dbReference type="EMBL" id="SWVK01000014">
    <property type="protein sequence ID" value="NFN35637.1"/>
    <property type="molecule type" value="Genomic_DNA"/>
</dbReference>
<evidence type="ECO:0000313" key="6">
    <source>
        <dbReference type="Proteomes" id="UP000476820"/>
    </source>
</evidence>
<reference evidence="5 6" key="1">
    <citation type="submission" date="2019-04" db="EMBL/GenBank/DDBJ databases">
        <title>Genome sequencing of Clostridium botulinum Groups I-IV and Clostridium butyricum.</title>
        <authorList>
            <person name="Brunt J."/>
            <person name="Van Vliet A.H.M."/>
            <person name="Stringer S.C."/>
            <person name="Carter A.T."/>
            <person name="Peck M.W."/>
        </authorList>
    </citation>
    <scope>NUCLEOTIDE SEQUENCE [LARGE SCALE GENOMIC DNA]</scope>
    <source>
        <strain evidence="3 6">1605</strain>
        <strain evidence="4 5">CB-K-33E</strain>
    </source>
</reference>
<gene>
    <name evidence="3" type="ORF">FC774_09085</name>
    <name evidence="4" type="ORF">FDB51_10990</name>
</gene>
<keyword evidence="1" id="KW-1133">Transmembrane helix</keyword>
<proteinExistence type="predicted"/>
<keyword evidence="1" id="KW-0472">Membrane</keyword>
<evidence type="ECO:0000313" key="3">
    <source>
        <dbReference type="EMBL" id="NFF88020.1"/>
    </source>
</evidence>
<dbReference type="Proteomes" id="UP000473681">
    <property type="component" value="Unassembled WGS sequence"/>
</dbReference>